<reference evidence="11 12" key="1">
    <citation type="submission" date="2019-02" db="EMBL/GenBank/DDBJ databases">
        <title>Deep-cultivation of Planctomycetes and their phenomic and genomic characterization uncovers novel biology.</title>
        <authorList>
            <person name="Wiegand S."/>
            <person name="Jogler M."/>
            <person name="Boedeker C."/>
            <person name="Pinto D."/>
            <person name="Vollmers J."/>
            <person name="Rivas-Marin E."/>
            <person name="Kohn T."/>
            <person name="Peeters S.H."/>
            <person name="Heuer A."/>
            <person name="Rast P."/>
            <person name="Oberbeckmann S."/>
            <person name="Bunk B."/>
            <person name="Jeske O."/>
            <person name="Meyerdierks A."/>
            <person name="Storesund J.E."/>
            <person name="Kallscheuer N."/>
            <person name="Luecker S."/>
            <person name="Lage O.M."/>
            <person name="Pohl T."/>
            <person name="Merkel B.J."/>
            <person name="Hornburger P."/>
            <person name="Mueller R.-W."/>
            <person name="Bruemmer F."/>
            <person name="Labrenz M."/>
            <person name="Spormann A.M."/>
            <person name="Op den Camp H."/>
            <person name="Overmann J."/>
            <person name="Amann R."/>
            <person name="Jetten M.S.M."/>
            <person name="Mascher T."/>
            <person name="Medema M.H."/>
            <person name="Devos D.P."/>
            <person name="Kaster A.-K."/>
            <person name="Ovreas L."/>
            <person name="Rohde M."/>
            <person name="Galperin M.Y."/>
            <person name="Jogler C."/>
        </authorList>
    </citation>
    <scope>NUCLEOTIDE SEQUENCE [LARGE SCALE GENOMIC DNA]</scope>
    <source>
        <strain evidence="11 12">Pla110</strain>
    </source>
</reference>
<feature type="binding site" evidence="7">
    <location>
        <position position="255"/>
    </location>
    <ligand>
        <name>ATP</name>
        <dbReference type="ChEBI" id="CHEBI:30616"/>
    </ligand>
</feature>
<keyword evidence="8" id="KW-0175">Coiled coil</keyword>
<feature type="short sequence motif" description="'HIGH' region" evidence="7">
    <location>
        <begin position="10"/>
        <end position="20"/>
    </location>
</feature>
<dbReference type="RefSeq" id="WP_144992171.1">
    <property type="nucleotide sequence ID" value="NZ_CP036281.1"/>
</dbReference>
<organism evidence="11 12">
    <name type="scientific">Polystyrenella longa</name>
    <dbReference type="NCBI Taxonomy" id="2528007"/>
    <lineage>
        <taxon>Bacteria</taxon>
        <taxon>Pseudomonadati</taxon>
        <taxon>Planctomycetota</taxon>
        <taxon>Planctomycetia</taxon>
        <taxon>Planctomycetales</taxon>
        <taxon>Planctomycetaceae</taxon>
        <taxon>Polystyrenella</taxon>
    </lineage>
</organism>
<dbReference type="InterPro" id="IPR000924">
    <property type="entry name" value="Glu/Gln-tRNA-synth"/>
</dbReference>
<evidence type="ECO:0000256" key="8">
    <source>
        <dbReference type="SAM" id="Coils"/>
    </source>
</evidence>
<evidence type="ECO:0000256" key="3">
    <source>
        <dbReference type="ARBA" id="ARBA00022741"/>
    </source>
</evidence>
<dbReference type="InterPro" id="IPR008925">
    <property type="entry name" value="aa_tRNA-synth_I_cd-bd_sf"/>
</dbReference>
<evidence type="ECO:0000259" key="9">
    <source>
        <dbReference type="Pfam" id="PF00749"/>
    </source>
</evidence>
<comment type="caution">
    <text evidence="7">Lacks conserved residue(s) required for the propagation of feature annotation.</text>
</comment>
<dbReference type="SUPFAM" id="SSF48163">
    <property type="entry name" value="An anticodon-binding domain of class I aminoacyl-tRNA synthetases"/>
    <property type="match status" value="1"/>
</dbReference>
<name>A0A518CGT4_9PLAN</name>
<evidence type="ECO:0000256" key="7">
    <source>
        <dbReference type="HAMAP-Rule" id="MF_00022"/>
    </source>
</evidence>
<dbReference type="PROSITE" id="PS00178">
    <property type="entry name" value="AA_TRNA_LIGASE_I"/>
    <property type="match status" value="1"/>
</dbReference>
<evidence type="ECO:0000256" key="6">
    <source>
        <dbReference type="ARBA" id="ARBA00023146"/>
    </source>
</evidence>
<evidence type="ECO:0000256" key="4">
    <source>
        <dbReference type="ARBA" id="ARBA00022840"/>
    </source>
</evidence>
<comment type="similarity">
    <text evidence="1 7">Belongs to the class-I aminoacyl-tRNA synthetase family. Glutamate--tRNA ligase type 1 subfamily.</text>
</comment>
<dbReference type="PANTHER" id="PTHR43311">
    <property type="entry name" value="GLUTAMATE--TRNA LIGASE"/>
    <property type="match status" value="1"/>
</dbReference>
<dbReference type="EMBL" id="CP036281">
    <property type="protein sequence ID" value="QDU78433.1"/>
    <property type="molecule type" value="Genomic_DNA"/>
</dbReference>
<proteinExistence type="inferred from homology"/>
<keyword evidence="12" id="KW-1185">Reference proteome</keyword>
<evidence type="ECO:0000256" key="5">
    <source>
        <dbReference type="ARBA" id="ARBA00022917"/>
    </source>
</evidence>
<dbReference type="PANTHER" id="PTHR43311:SF2">
    <property type="entry name" value="GLUTAMATE--TRNA LIGASE, MITOCHONDRIAL-RELATED"/>
    <property type="match status" value="1"/>
</dbReference>
<dbReference type="GO" id="GO:0000049">
    <property type="term" value="F:tRNA binding"/>
    <property type="evidence" value="ECO:0007669"/>
    <property type="project" value="InterPro"/>
</dbReference>
<keyword evidence="5 7" id="KW-0648">Protein biosynthesis</keyword>
<dbReference type="SUPFAM" id="SSF52374">
    <property type="entry name" value="Nucleotidylyl transferase"/>
    <property type="match status" value="1"/>
</dbReference>
<comment type="function">
    <text evidence="7">Catalyzes the attachment of glutamate to tRNA(Glu) in a two-step reaction: glutamate is first activated by ATP to form Glu-AMP and then transferred to the acceptor end of tRNA(Glu).</text>
</comment>
<evidence type="ECO:0000256" key="2">
    <source>
        <dbReference type="ARBA" id="ARBA00022598"/>
    </source>
</evidence>
<dbReference type="PRINTS" id="PR00987">
    <property type="entry name" value="TRNASYNTHGLU"/>
</dbReference>
<keyword evidence="7" id="KW-0963">Cytoplasm</keyword>
<evidence type="ECO:0000256" key="1">
    <source>
        <dbReference type="ARBA" id="ARBA00007894"/>
    </source>
</evidence>
<protein>
    <recommendedName>
        <fullName evidence="7">Glutamate--tRNA ligase</fullName>
        <ecNumber evidence="7">6.1.1.17</ecNumber>
    </recommendedName>
    <alternativeName>
        <fullName evidence="7">Glutamyl-tRNA synthetase</fullName>
        <shortName evidence="7">GluRS</shortName>
    </alternativeName>
</protein>
<comment type="catalytic activity">
    <reaction evidence="7">
        <text>tRNA(Glu) + L-glutamate + ATP = L-glutamyl-tRNA(Glu) + AMP + diphosphate</text>
        <dbReference type="Rhea" id="RHEA:23540"/>
        <dbReference type="Rhea" id="RHEA-COMP:9663"/>
        <dbReference type="Rhea" id="RHEA-COMP:9680"/>
        <dbReference type="ChEBI" id="CHEBI:29985"/>
        <dbReference type="ChEBI" id="CHEBI:30616"/>
        <dbReference type="ChEBI" id="CHEBI:33019"/>
        <dbReference type="ChEBI" id="CHEBI:78442"/>
        <dbReference type="ChEBI" id="CHEBI:78520"/>
        <dbReference type="ChEBI" id="CHEBI:456215"/>
        <dbReference type="EC" id="6.1.1.17"/>
    </reaction>
</comment>
<dbReference type="InterPro" id="IPR014729">
    <property type="entry name" value="Rossmann-like_a/b/a_fold"/>
</dbReference>
<dbReference type="GO" id="GO:0005524">
    <property type="term" value="F:ATP binding"/>
    <property type="evidence" value="ECO:0007669"/>
    <property type="project" value="UniProtKB-UniRule"/>
</dbReference>
<dbReference type="GO" id="GO:0004818">
    <property type="term" value="F:glutamate-tRNA ligase activity"/>
    <property type="evidence" value="ECO:0007669"/>
    <property type="project" value="UniProtKB-UniRule"/>
</dbReference>
<dbReference type="InterPro" id="IPR049940">
    <property type="entry name" value="GluQ/Sye"/>
</dbReference>
<dbReference type="KEGG" id="plon:Pla110_01340"/>
<sequence>MTTVRTRFAPSPTGYMHIGGMRTALFNWLWARHNNGVFILRVDDTDRERNVEEALGPILQAFKWLGLDWDEGPEVGGPHGPYFQSERDDLYKAGVEKLLAEGKAYHDYDTPEQIKADREEAQKEKKQYINIRRSLELTEETRKQYEDEGRPSVVRFLIPRDQKVEINDEVRGHVEWDAGLISDPVIQRTDGSCLYNFATVVDDASMNITHVIRAEEHLSNTPTQVLLHQALGNTLPTFAHIPFVTAPGTTKKLSKRDLSKYKNNPNFKKMFDRADQVFPLIGLGDSETLNPVMVEYYERIGYLPAAVLNSLSRTGWSLDDKTEILSLDTVVKNFTLDRVVKNPAGLDPDKLFSFQGHWMGELSLDEKIDGCLPYLLKAGILNEAEAVSKRAFVGQVVESLGDRLKLFADILDVAYFFQDEIEYSEKDFKKRVAKEGVPELLTTYRERVAALDEFNAEQLEALLKGLCEEKEVSGGLLIHGLRISTTGSPVGPGLYDCLLLVGKENVLKRIDTAVARANSM</sequence>
<feature type="domain" description="Aminoacyl-tRNA synthetase class I anticodon-binding" evidence="10">
    <location>
        <begin position="381"/>
        <end position="513"/>
    </location>
</feature>
<dbReference type="Pfam" id="PF00749">
    <property type="entry name" value="tRNA-synt_1c"/>
    <property type="match status" value="1"/>
</dbReference>
<dbReference type="InterPro" id="IPR033910">
    <property type="entry name" value="GluRS_core"/>
</dbReference>
<dbReference type="CDD" id="cd00808">
    <property type="entry name" value="GluRS_core"/>
    <property type="match status" value="1"/>
</dbReference>
<dbReference type="InterPro" id="IPR045462">
    <property type="entry name" value="aa-tRNA-synth_I_cd-bd"/>
</dbReference>
<dbReference type="HAMAP" id="MF_00022">
    <property type="entry name" value="Glu_tRNA_synth_type1"/>
    <property type="match status" value="1"/>
</dbReference>
<dbReference type="InterPro" id="IPR020058">
    <property type="entry name" value="Glu/Gln-tRNA-synth_Ib_cat-dom"/>
</dbReference>
<keyword evidence="3 7" id="KW-0547">Nucleotide-binding</keyword>
<dbReference type="GO" id="GO:0005829">
    <property type="term" value="C:cytosol"/>
    <property type="evidence" value="ECO:0007669"/>
    <property type="project" value="TreeGrafter"/>
</dbReference>
<dbReference type="Proteomes" id="UP000317178">
    <property type="component" value="Chromosome"/>
</dbReference>
<evidence type="ECO:0000313" key="11">
    <source>
        <dbReference type="EMBL" id="QDU78433.1"/>
    </source>
</evidence>
<dbReference type="EC" id="6.1.1.17" evidence="7"/>
<dbReference type="Pfam" id="PF19269">
    <property type="entry name" value="Anticodon_2"/>
    <property type="match status" value="1"/>
</dbReference>
<dbReference type="AlphaFoldDB" id="A0A518CGT4"/>
<evidence type="ECO:0000313" key="12">
    <source>
        <dbReference type="Proteomes" id="UP000317178"/>
    </source>
</evidence>
<dbReference type="GO" id="GO:0008270">
    <property type="term" value="F:zinc ion binding"/>
    <property type="evidence" value="ECO:0007669"/>
    <property type="project" value="InterPro"/>
</dbReference>
<dbReference type="InterPro" id="IPR004527">
    <property type="entry name" value="Glu-tRNA-ligase_bac/mito"/>
</dbReference>
<keyword evidence="2 7" id="KW-0436">Ligase</keyword>
<accession>A0A518CGT4</accession>
<evidence type="ECO:0000259" key="10">
    <source>
        <dbReference type="Pfam" id="PF19269"/>
    </source>
</evidence>
<dbReference type="InterPro" id="IPR020751">
    <property type="entry name" value="aa-tRNA-synth_I_codon-bd_sub2"/>
</dbReference>
<dbReference type="Gene3D" id="3.40.50.620">
    <property type="entry name" value="HUPs"/>
    <property type="match status" value="1"/>
</dbReference>
<dbReference type="OrthoDB" id="9807503at2"/>
<dbReference type="GO" id="GO:0006424">
    <property type="term" value="P:glutamyl-tRNA aminoacylation"/>
    <property type="evidence" value="ECO:0007669"/>
    <property type="project" value="UniProtKB-UniRule"/>
</dbReference>
<comment type="subcellular location">
    <subcellularLocation>
        <location evidence="7">Cytoplasm</location>
    </subcellularLocation>
</comment>
<dbReference type="InterPro" id="IPR001412">
    <property type="entry name" value="aa-tRNA-synth_I_CS"/>
</dbReference>
<comment type="subunit">
    <text evidence="7">Monomer.</text>
</comment>
<feature type="short sequence motif" description="'KMSKS' region" evidence="7">
    <location>
        <begin position="252"/>
        <end position="256"/>
    </location>
</feature>
<gene>
    <name evidence="7 11" type="primary">gltX</name>
    <name evidence="11" type="ORF">Pla110_01340</name>
</gene>
<keyword evidence="6 7" id="KW-0030">Aminoacyl-tRNA synthetase</keyword>
<feature type="coiled-coil region" evidence="8">
    <location>
        <begin position="118"/>
        <end position="148"/>
    </location>
</feature>
<keyword evidence="4 7" id="KW-0067">ATP-binding</keyword>
<dbReference type="Gene3D" id="1.10.10.350">
    <property type="match status" value="1"/>
</dbReference>
<feature type="domain" description="Glutamyl/glutaminyl-tRNA synthetase class Ib catalytic" evidence="9">
    <location>
        <begin position="4"/>
        <end position="267"/>
    </location>
</feature>
<dbReference type="NCBIfam" id="TIGR00464">
    <property type="entry name" value="gltX_bact"/>
    <property type="match status" value="1"/>
</dbReference>